<dbReference type="FunFam" id="3.30.160.60:FF:000671">
    <property type="entry name" value="Zinc finger protein 26"/>
    <property type="match status" value="1"/>
</dbReference>
<keyword evidence="3" id="KW-0479">Metal-binding</keyword>
<evidence type="ECO:0000259" key="12">
    <source>
        <dbReference type="PROSITE" id="PS50157"/>
    </source>
</evidence>
<organism evidence="13 14">
    <name type="scientific">Periophthalmus magnuspinnatus</name>
    <dbReference type="NCBI Taxonomy" id="409849"/>
    <lineage>
        <taxon>Eukaryota</taxon>
        <taxon>Metazoa</taxon>
        <taxon>Chordata</taxon>
        <taxon>Craniata</taxon>
        <taxon>Vertebrata</taxon>
        <taxon>Euteleostomi</taxon>
        <taxon>Actinopterygii</taxon>
        <taxon>Neopterygii</taxon>
        <taxon>Teleostei</taxon>
        <taxon>Neoteleostei</taxon>
        <taxon>Acanthomorphata</taxon>
        <taxon>Gobiaria</taxon>
        <taxon>Gobiiformes</taxon>
        <taxon>Gobioidei</taxon>
        <taxon>Gobiidae</taxon>
        <taxon>Oxudercinae</taxon>
        <taxon>Periophthalmus</taxon>
    </lineage>
</organism>
<keyword evidence="10" id="KW-0539">Nucleus</keyword>
<dbReference type="AlphaFoldDB" id="A0A3B3ZEH8"/>
<evidence type="ECO:0000256" key="6">
    <source>
        <dbReference type="ARBA" id="ARBA00022833"/>
    </source>
</evidence>
<evidence type="ECO:0000256" key="2">
    <source>
        <dbReference type="ARBA" id="ARBA00006991"/>
    </source>
</evidence>
<evidence type="ECO:0000256" key="1">
    <source>
        <dbReference type="ARBA" id="ARBA00004123"/>
    </source>
</evidence>
<reference evidence="13" key="1">
    <citation type="submission" date="2025-08" db="UniProtKB">
        <authorList>
            <consortium name="Ensembl"/>
        </authorList>
    </citation>
    <scope>IDENTIFICATION</scope>
</reference>
<keyword evidence="9" id="KW-0804">Transcription</keyword>
<dbReference type="PROSITE" id="PS00028">
    <property type="entry name" value="ZINC_FINGER_C2H2_1"/>
    <property type="match status" value="2"/>
</dbReference>
<evidence type="ECO:0000256" key="9">
    <source>
        <dbReference type="ARBA" id="ARBA00023163"/>
    </source>
</evidence>
<dbReference type="PANTHER" id="PTHR14196">
    <property type="entry name" value="ODD-SKIPPED - RELATED"/>
    <property type="match status" value="1"/>
</dbReference>
<proteinExistence type="inferred from homology"/>
<keyword evidence="5 11" id="KW-0863">Zinc-finger</keyword>
<evidence type="ECO:0000256" key="4">
    <source>
        <dbReference type="ARBA" id="ARBA00022737"/>
    </source>
</evidence>
<dbReference type="STRING" id="409849.ENSPMGP00000003020"/>
<sequence>MPNEVLYVIHACLSNLVIYLPPYLNPPYVHSRWTPTMLRNPHLLLNTRTPQQNLSNAPNVTLSVSSTLAPSTSTTLNQTIQTSNSQKYKIGKKYVCKLCGKLFPAWSNLEIHQRVHTGERPFKCETCGKRFSEAGNLKKHQRVHTGEKPFSCNKCGKTFAWICNLKTHQQSTISCMQQGLANMKLRVMNKKKEATKKVELGNMDT</sequence>
<evidence type="ECO:0000256" key="10">
    <source>
        <dbReference type="ARBA" id="ARBA00023242"/>
    </source>
</evidence>
<accession>A0A3B3ZEH8</accession>
<feature type="domain" description="C2H2-type" evidence="12">
    <location>
        <begin position="122"/>
        <end position="149"/>
    </location>
</feature>
<feature type="domain" description="C2H2-type" evidence="12">
    <location>
        <begin position="150"/>
        <end position="179"/>
    </location>
</feature>
<keyword evidence="14" id="KW-1185">Reference proteome</keyword>
<evidence type="ECO:0000256" key="7">
    <source>
        <dbReference type="ARBA" id="ARBA00023015"/>
    </source>
</evidence>
<evidence type="ECO:0000313" key="14">
    <source>
        <dbReference type="Proteomes" id="UP000261520"/>
    </source>
</evidence>
<evidence type="ECO:0000256" key="8">
    <source>
        <dbReference type="ARBA" id="ARBA00023125"/>
    </source>
</evidence>
<dbReference type="Proteomes" id="UP000261520">
    <property type="component" value="Unplaced"/>
</dbReference>
<comment type="similarity">
    <text evidence="2">Belongs to the krueppel C2H2-type zinc-finger protein family.</text>
</comment>
<dbReference type="GO" id="GO:0000981">
    <property type="term" value="F:DNA-binding transcription factor activity, RNA polymerase II-specific"/>
    <property type="evidence" value="ECO:0007669"/>
    <property type="project" value="TreeGrafter"/>
</dbReference>
<keyword evidence="7" id="KW-0805">Transcription regulation</keyword>
<dbReference type="PANTHER" id="PTHR14196:SF12">
    <property type="entry name" value="ZINC FINGER PROTEIN 208-LIKE"/>
    <property type="match status" value="1"/>
</dbReference>
<dbReference type="SMART" id="SM00355">
    <property type="entry name" value="ZnF_C2H2"/>
    <property type="match status" value="3"/>
</dbReference>
<evidence type="ECO:0000313" key="13">
    <source>
        <dbReference type="Ensembl" id="ENSPMGP00000003020.1"/>
    </source>
</evidence>
<keyword evidence="6" id="KW-0862">Zinc</keyword>
<feature type="domain" description="C2H2-type" evidence="12">
    <location>
        <begin position="94"/>
        <end position="121"/>
    </location>
</feature>
<dbReference type="GO" id="GO:0008270">
    <property type="term" value="F:zinc ion binding"/>
    <property type="evidence" value="ECO:0007669"/>
    <property type="project" value="UniProtKB-KW"/>
</dbReference>
<evidence type="ECO:0000256" key="5">
    <source>
        <dbReference type="ARBA" id="ARBA00022771"/>
    </source>
</evidence>
<dbReference type="Gene3D" id="3.30.160.60">
    <property type="entry name" value="Classic Zinc Finger"/>
    <property type="match status" value="3"/>
</dbReference>
<dbReference type="InterPro" id="IPR036236">
    <property type="entry name" value="Znf_C2H2_sf"/>
</dbReference>
<dbReference type="FunFam" id="3.30.160.60:FF:001954">
    <property type="entry name" value="Zinc finger protein 787"/>
    <property type="match status" value="1"/>
</dbReference>
<keyword evidence="8" id="KW-0238">DNA-binding</keyword>
<dbReference type="GO" id="GO:0000977">
    <property type="term" value="F:RNA polymerase II transcription regulatory region sequence-specific DNA binding"/>
    <property type="evidence" value="ECO:0007669"/>
    <property type="project" value="TreeGrafter"/>
</dbReference>
<dbReference type="Pfam" id="PF00096">
    <property type="entry name" value="zf-C2H2"/>
    <property type="match status" value="2"/>
</dbReference>
<reference evidence="13" key="2">
    <citation type="submission" date="2025-09" db="UniProtKB">
        <authorList>
            <consortium name="Ensembl"/>
        </authorList>
    </citation>
    <scope>IDENTIFICATION</scope>
</reference>
<dbReference type="FunFam" id="3.30.160.60:FF:000060">
    <property type="entry name" value="zinc finger protein 436"/>
    <property type="match status" value="1"/>
</dbReference>
<dbReference type="PROSITE" id="PS50157">
    <property type="entry name" value="ZINC_FINGER_C2H2_2"/>
    <property type="match status" value="3"/>
</dbReference>
<evidence type="ECO:0000256" key="3">
    <source>
        <dbReference type="ARBA" id="ARBA00022723"/>
    </source>
</evidence>
<dbReference type="SUPFAM" id="SSF57667">
    <property type="entry name" value="beta-beta-alpha zinc fingers"/>
    <property type="match status" value="2"/>
</dbReference>
<dbReference type="GO" id="GO:0005634">
    <property type="term" value="C:nucleus"/>
    <property type="evidence" value="ECO:0007669"/>
    <property type="project" value="UniProtKB-SubCell"/>
</dbReference>
<protein>
    <recommendedName>
        <fullName evidence="12">C2H2-type domain-containing protein</fullName>
    </recommendedName>
</protein>
<comment type="subcellular location">
    <subcellularLocation>
        <location evidence="1">Nucleus</location>
    </subcellularLocation>
</comment>
<keyword evidence="4" id="KW-0677">Repeat</keyword>
<dbReference type="InterPro" id="IPR013087">
    <property type="entry name" value="Znf_C2H2_type"/>
</dbReference>
<evidence type="ECO:0000256" key="11">
    <source>
        <dbReference type="PROSITE-ProRule" id="PRU00042"/>
    </source>
</evidence>
<dbReference type="InterPro" id="IPR050717">
    <property type="entry name" value="C2H2-ZF_Transcription_Reg"/>
</dbReference>
<dbReference type="Ensembl" id="ENSPMGT00000003203.1">
    <property type="protein sequence ID" value="ENSPMGP00000003020.1"/>
    <property type="gene ID" value="ENSPMGG00000002637.1"/>
</dbReference>
<name>A0A3B3ZEH8_9GOBI</name>